<keyword evidence="3" id="KW-0813">Transport</keyword>
<dbReference type="PANTHER" id="PTHR10231">
    <property type="entry name" value="NUCLEOTIDE-SUGAR TRANSMEMBRANE TRANSPORTER"/>
    <property type="match status" value="1"/>
</dbReference>
<dbReference type="Pfam" id="PF04142">
    <property type="entry name" value="Nuc_sug_transp"/>
    <property type="match status" value="1"/>
</dbReference>
<proteinExistence type="inferred from homology"/>
<keyword evidence="4 8" id="KW-0812">Transmembrane</keyword>
<comment type="similarity">
    <text evidence="2">Belongs to the nucleotide-sugar transporter family. SLC35A subfamily.</text>
</comment>
<evidence type="ECO:0000313" key="10">
    <source>
        <dbReference type="Proteomes" id="UP000030665"/>
    </source>
</evidence>
<evidence type="ECO:0000256" key="8">
    <source>
        <dbReference type="SAM" id="Phobius"/>
    </source>
</evidence>
<dbReference type="InterPro" id="IPR037185">
    <property type="entry name" value="EmrE-like"/>
</dbReference>
<feature type="transmembrane region" description="Helical" evidence="8">
    <location>
        <begin position="142"/>
        <end position="163"/>
    </location>
</feature>
<evidence type="ECO:0000256" key="5">
    <source>
        <dbReference type="ARBA" id="ARBA00022989"/>
    </source>
</evidence>
<feature type="transmembrane region" description="Helical" evidence="8">
    <location>
        <begin position="218"/>
        <end position="239"/>
    </location>
</feature>
<dbReference type="NCBIfam" id="TIGR00803">
    <property type="entry name" value="nst"/>
    <property type="match status" value="1"/>
</dbReference>
<dbReference type="InterPro" id="IPR007271">
    <property type="entry name" value="Nuc_sug_transpt"/>
</dbReference>
<dbReference type="OrthoDB" id="408493at2759"/>
<evidence type="ECO:0000256" key="3">
    <source>
        <dbReference type="ARBA" id="ARBA00022597"/>
    </source>
</evidence>
<dbReference type="Proteomes" id="UP000030665">
    <property type="component" value="Unassembled WGS sequence"/>
</dbReference>
<name>A0A077YY27_TRITR</name>
<dbReference type="STRING" id="36087.A0A077YY27"/>
<dbReference type="AlphaFoldDB" id="A0A077YY27"/>
<keyword evidence="5 8" id="KW-1133">Transmembrane helix</keyword>
<evidence type="ECO:0000256" key="2">
    <source>
        <dbReference type="ARBA" id="ARBA00009976"/>
    </source>
</evidence>
<feature type="transmembrane region" description="Helical" evidence="8">
    <location>
        <begin position="251"/>
        <end position="268"/>
    </location>
</feature>
<feature type="transmembrane region" description="Helical" evidence="8">
    <location>
        <begin position="288"/>
        <end position="307"/>
    </location>
</feature>
<feature type="transmembrane region" description="Helical" evidence="8">
    <location>
        <begin position="170"/>
        <end position="188"/>
    </location>
</feature>
<dbReference type="GO" id="GO:0000139">
    <property type="term" value="C:Golgi membrane"/>
    <property type="evidence" value="ECO:0007669"/>
    <property type="project" value="InterPro"/>
</dbReference>
<feature type="transmembrane region" description="Helical" evidence="8">
    <location>
        <begin position="115"/>
        <end position="136"/>
    </location>
</feature>
<dbReference type="GO" id="GO:0015165">
    <property type="term" value="F:pyrimidine nucleotide-sugar transmembrane transporter activity"/>
    <property type="evidence" value="ECO:0007669"/>
    <property type="project" value="InterPro"/>
</dbReference>
<comment type="subcellular location">
    <subcellularLocation>
        <location evidence="1">Membrane</location>
        <topology evidence="1">Multi-pass membrane protein</topology>
    </subcellularLocation>
</comment>
<sequence>MPDAAADQKNNRSADYTPSSVPSTDTDVTRSSASVAVAETVLKWLTLAVLTLQSSAYAVCIRYSMVRVNASNFLQTSVVLFGEILKLLLSVAACFCTEQRPAVALAKHLSDWADLLKLGIISFLYTVQNNFVFFSMMHLSPAVAQIVQQTKLLFTAGFAVCLLKQRLSMMRWFSLLLLAIGVSIVQVQQHCVASNVGNIGNLSTNVVAIHHRHHQAEVWMGFSAAIIACALSGFTGVYLEKVLKSTSPSVWIRNIQLSITAIPMGLFFSLSEKHGKRMNSLFEGYDWLILVIMLLFAFGGILVALAIKYADNILKGFATSLSIILTSGMSVIMFGFILDSWFVLGALFVIFSLAIYLRC</sequence>
<keyword evidence="3" id="KW-0762">Sugar transport</keyword>
<feature type="region of interest" description="Disordered" evidence="7">
    <location>
        <begin position="1"/>
        <end position="27"/>
    </location>
</feature>
<feature type="transmembrane region" description="Helical" evidence="8">
    <location>
        <begin position="73"/>
        <end position="95"/>
    </location>
</feature>
<protein>
    <submittedName>
        <fullName evidence="9">UDP galactose translocator</fullName>
    </submittedName>
</protein>
<evidence type="ECO:0000256" key="7">
    <source>
        <dbReference type="SAM" id="MobiDB-lite"/>
    </source>
</evidence>
<gene>
    <name evidence="9" type="ORF">TTRE_0000092801</name>
</gene>
<accession>A0A077YY27</accession>
<feature type="transmembrane region" description="Helical" evidence="8">
    <location>
        <begin position="314"/>
        <end position="334"/>
    </location>
</feature>
<feature type="transmembrane region" description="Helical" evidence="8">
    <location>
        <begin position="340"/>
        <end position="357"/>
    </location>
</feature>
<dbReference type="PIRSF" id="PIRSF005799">
    <property type="entry name" value="UDP-gal_transpt"/>
    <property type="match status" value="1"/>
</dbReference>
<reference evidence="9" key="1">
    <citation type="submission" date="2014-01" db="EMBL/GenBank/DDBJ databases">
        <authorList>
            <person name="Aslett M."/>
        </authorList>
    </citation>
    <scope>NUCLEOTIDE SEQUENCE</scope>
</reference>
<evidence type="ECO:0000256" key="4">
    <source>
        <dbReference type="ARBA" id="ARBA00022692"/>
    </source>
</evidence>
<dbReference type="SUPFAM" id="SSF103481">
    <property type="entry name" value="Multidrug resistance efflux transporter EmrE"/>
    <property type="match status" value="1"/>
</dbReference>
<evidence type="ECO:0000256" key="6">
    <source>
        <dbReference type="ARBA" id="ARBA00023136"/>
    </source>
</evidence>
<organism evidence="9 10">
    <name type="scientific">Trichuris trichiura</name>
    <name type="common">Whipworm</name>
    <name type="synonym">Trichocephalus trichiurus</name>
    <dbReference type="NCBI Taxonomy" id="36087"/>
    <lineage>
        <taxon>Eukaryota</taxon>
        <taxon>Metazoa</taxon>
        <taxon>Ecdysozoa</taxon>
        <taxon>Nematoda</taxon>
        <taxon>Enoplea</taxon>
        <taxon>Dorylaimia</taxon>
        <taxon>Trichinellida</taxon>
        <taxon>Trichuridae</taxon>
        <taxon>Trichuris</taxon>
    </lineage>
</organism>
<keyword evidence="6 8" id="KW-0472">Membrane</keyword>
<evidence type="ECO:0000313" key="9">
    <source>
        <dbReference type="EMBL" id="CDW52666.1"/>
    </source>
</evidence>
<dbReference type="EMBL" id="HG805828">
    <property type="protein sequence ID" value="CDW52666.1"/>
    <property type="molecule type" value="Genomic_DNA"/>
</dbReference>
<feature type="compositionally biased region" description="Polar residues" evidence="7">
    <location>
        <begin position="11"/>
        <end position="27"/>
    </location>
</feature>
<keyword evidence="10" id="KW-1185">Reference proteome</keyword>
<reference evidence="9" key="2">
    <citation type="submission" date="2014-03" db="EMBL/GenBank/DDBJ databases">
        <title>The whipworm genome and dual-species transcriptomics of an intimate host-pathogen interaction.</title>
        <authorList>
            <person name="Foth B.J."/>
            <person name="Tsai I.J."/>
            <person name="Reid A.J."/>
            <person name="Bancroft A.J."/>
            <person name="Nichol S."/>
            <person name="Tracey A."/>
            <person name="Holroyd N."/>
            <person name="Cotton J.A."/>
            <person name="Stanley E.J."/>
            <person name="Zarowiecki M."/>
            <person name="Liu J.Z."/>
            <person name="Huckvale T."/>
            <person name="Cooper P.J."/>
            <person name="Grencis R.K."/>
            <person name="Berriman M."/>
        </authorList>
    </citation>
    <scope>NUCLEOTIDE SEQUENCE [LARGE SCALE GENOMIC DNA]</scope>
</reference>
<evidence type="ECO:0000256" key="1">
    <source>
        <dbReference type="ARBA" id="ARBA00004141"/>
    </source>
</evidence>